<comment type="caution">
    <text evidence="2">The sequence shown here is derived from an EMBL/GenBank/DDBJ whole genome shotgun (WGS) entry which is preliminary data.</text>
</comment>
<sequence>MLLLVRHRATPDHPRERGEHDVPDNRLTRIAGSSPRARGTRLPHHGRGGHDPDHPRERGEHSPPPFPIYAPAGSSPRARGTHQ</sequence>
<feature type="region of interest" description="Disordered" evidence="1">
    <location>
        <begin position="1"/>
        <end position="83"/>
    </location>
</feature>
<dbReference type="AntiFam" id="ANF00057">
    <property type="entry name" value="Translation of E. coli type CRISPR repeat"/>
</dbReference>
<feature type="compositionally biased region" description="Basic and acidic residues" evidence="1">
    <location>
        <begin position="48"/>
        <end position="61"/>
    </location>
</feature>
<feature type="compositionally biased region" description="Basic and acidic residues" evidence="1">
    <location>
        <begin position="9"/>
        <end position="27"/>
    </location>
</feature>
<dbReference type="AlphaFoldDB" id="A0A0W8GA68"/>
<dbReference type="EMBL" id="LNQE01000010">
    <property type="protein sequence ID" value="KUG30020.1"/>
    <property type="molecule type" value="Genomic_DNA"/>
</dbReference>
<gene>
    <name evidence="2" type="ORF">ASZ90_000086</name>
</gene>
<organism evidence="2">
    <name type="scientific">hydrocarbon metagenome</name>
    <dbReference type="NCBI Taxonomy" id="938273"/>
    <lineage>
        <taxon>unclassified sequences</taxon>
        <taxon>metagenomes</taxon>
        <taxon>ecological metagenomes</taxon>
    </lineage>
</organism>
<reference evidence="2" key="1">
    <citation type="journal article" date="2015" name="Proc. Natl. Acad. Sci. U.S.A.">
        <title>Networks of energetic and metabolic interactions define dynamics in microbial communities.</title>
        <authorList>
            <person name="Embree M."/>
            <person name="Liu J.K."/>
            <person name="Al-Bassam M.M."/>
            <person name="Zengler K."/>
        </authorList>
    </citation>
    <scope>NUCLEOTIDE SEQUENCE</scope>
</reference>
<protein>
    <submittedName>
        <fullName evidence="2">Uncharacterized protein</fullName>
    </submittedName>
</protein>
<accession>A0A0W8GA68</accession>
<feature type="compositionally biased region" description="Basic residues" evidence="1">
    <location>
        <begin position="38"/>
        <end position="47"/>
    </location>
</feature>
<evidence type="ECO:0000313" key="2">
    <source>
        <dbReference type="EMBL" id="KUG30020.1"/>
    </source>
</evidence>
<name>A0A0W8GA68_9ZZZZ</name>
<dbReference type="AntiFam" id="ANF00006">
    <property type="entry name" value="Translation of CRISPR region"/>
</dbReference>
<evidence type="ECO:0000256" key="1">
    <source>
        <dbReference type="SAM" id="MobiDB-lite"/>
    </source>
</evidence>
<proteinExistence type="predicted"/>